<name>A0ABU4MVX0_9ACTN</name>
<dbReference type="EMBL" id="JARAWJ010000025">
    <property type="protein sequence ID" value="MDX3041242.1"/>
    <property type="molecule type" value="Genomic_DNA"/>
</dbReference>
<organism evidence="2 3">
    <name type="scientific">Streptomyces caniscabiei</name>
    <dbReference type="NCBI Taxonomy" id="2746961"/>
    <lineage>
        <taxon>Bacteria</taxon>
        <taxon>Bacillati</taxon>
        <taxon>Actinomycetota</taxon>
        <taxon>Actinomycetes</taxon>
        <taxon>Kitasatosporales</taxon>
        <taxon>Streptomycetaceae</taxon>
        <taxon>Streptomyces</taxon>
    </lineage>
</organism>
<dbReference type="Proteomes" id="UP001282474">
    <property type="component" value="Unassembled WGS sequence"/>
</dbReference>
<evidence type="ECO:0000313" key="2">
    <source>
        <dbReference type="EMBL" id="MDX3041242.1"/>
    </source>
</evidence>
<comment type="caution">
    <text evidence="2">The sequence shown here is derived from an EMBL/GenBank/DDBJ whole genome shotgun (WGS) entry which is preliminary data.</text>
</comment>
<dbReference type="InterPro" id="IPR049244">
    <property type="entry name" value="DUF6879"/>
</dbReference>
<protein>
    <recommendedName>
        <fullName evidence="1">DUF6879 domain-containing protein</fullName>
    </recommendedName>
</protein>
<feature type="domain" description="DUF6879" evidence="1">
    <location>
        <begin position="6"/>
        <end position="168"/>
    </location>
</feature>
<dbReference type="Pfam" id="PF21806">
    <property type="entry name" value="DUF6879"/>
    <property type="match status" value="1"/>
</dbReference>
<evidence type="ECO:0000259" key="1">
    <source>
        <dbReference type="Pfam" id="PF21806"/>
    </source>
</evidence>
<accession>A0ABU4MVX0</accession>
<evidence type="ECO:0000313" key="3">
    <source>
        <dbReference type="Proteomes" id="UP001282474"/>
    </source>
</evidence>
<dbReference type="RefSeq" id="WP_193379993.1">
    <property type="nucleotide sequence ID" value="NZ_JABXWF010000016.1"/>
</dbReference>
<proteinExistence type="predicted"/>
<sequence>MSSIPEFAELLADTMQSAAHLEMRDAYFTNPRFEAWQDGRRVDWDDRDSWWRPYHQNIADAVARGVRVRRVRIVSEPVTDYIAWEHYQTRANVEAGEEVRWLPRHRAWDLLVPGADLWIFDGRLMRVHHFSGDGEWVGKELCDEHGTVSRHATAYERIWERATPHDQYEVKVK</sequence>
<keyword evidence="3" id="KW-1185">Reference proteome</keyword>
<gene>
    <name evidence="2" type="ORF">PV383_29220</name>
</gene>
<reference evidence="2 3" key="1">
    <citation type="journal article" date="2023" name="Microb. Genom.">
        <title>Mesoterricola silvestris gen. nov., sp. nov., Mesoterricola sediminis sp. nov., Geothrix oryzae sp. nov., Geothrix edaphica sp. nov., Geothrix rubra sp. nov., and Geothrix limicola sp. nov., six novel members of Acidobacteriota isolated from soils.</title>
        <authorList>
            <person name="Weisberg A.J."/>
            <person name="Pearce E."/>
            <person name="Kramer C.G."/>
            <person name="Chang J.H."/>
            <person name="Clarke C.R."/>
        </authorList>
    </citation>
    <scope>NUCLEOTIDE SEQUENCE [LARGE SCALE GENOMIC DNA]</scope>
    <source>
        <strain evidence="2 3">NE20-4-1</strain>
    </source>
</reference>